<dbReference type="CDD" id="cd02195">
    <property type="entry name" value="SelD"/>
    <property type="match status" value="1"/>
</dbReference>
<dbReference type="SUPFAM" id="SSF56042">
    <property type="entry name" value="PurM C-terminal domain-like"/>
    <property type="match status" value="1"/>
</dbReference>
<dbReference type="PIRSF" id="PIRSF036407">
    <property type="entry name" value="Selenphspht_syn"/>
    <property type="match status" value="1"/>
</dbReference>
<keyword evidence="1" id="KW-0808">Transferase</keyword>
<dbReference type="OrthoDB" id="409395at2759"/>
<proteinExistence type="predicted"/>
<evidence type="ECO:0000259" key="6">
    <source>
        <dbReference type="Pfam" id="PF00586"/>
    </source>
</evidence>
<evidence type="ECO:0000259" key="7">
    <source>
        <dbReference type="Pfam" id="PF02769"/>
    </source>
</evidence>
<dbReference type="PANTHER" id="PTHR10256">
    <property type="entry name" value="SELENIDE, WATER DIKINASE"/>
    <property type="match status" value="1"/>
</dbReference>
<dbReference type="InterPro" id="IPR036676">
    <property type="entry name" value="PurM-like_C_sf"/>
</dbReference>
<dbReference type="GO" id="GO:0005524">
    <property type="term" value="F:ATP binding"/>
    <property type="evidence" value="ECO:0007669"/>
    <property type="project" value="UniProtKB-KW"/>
</dbReference>
<feature type="domain" description="PurM-like N-terminal" evidence="6">
    <location>
        <begin position="3"/>
        <end position="99"/>
    </location>
</feature>
<dbReference type="InterPro" id="IPR016188">
    <property type="entry name" value="PurM-like_N"/>
</dbReference>
<organism evidence="8 9">
    <name type="scientific">Desmophyllum pertusum</name>
    <dbReference type="NCBI Taxonomy" id="174260"/>
    <lineage>
        <taxon>Eukaryota</taxon>
        <taxon>Metazoa</taxon>
        <taxon>Cnidaria</taxon>
        <taxon>Anthozoa</taxon>
        <taxon>Hexacorallia</taxon>
        <taxon>Scleractinia</taxon>
        <taxon>Caryophylliina</taxon>
        <taxon>Caryophylliidae</taxon>
        <taxon>Desmophyllum</taxon>
    </lineage>
</organism>
<dbReference type="AlphaFoldDB" id="A0A9W9YNE4"/>
<evidence type="ECO:0000256" key="4">
    <source>
        <dbReference type="ARBA" id="ARBA00022840"/>
    </source>
</evidence>
<dbReference type="InterPro" id="IPR036921">
    <property type="entry name" value="PurM-like_N_sf"/>
</dbReference>
<reference evidence="8" key="1">
    <citation type="submission" date="2023-01" db="EMBL/GenBank/DDBJ databases">
        <title>Genome assembly of the deep-sea coral Lophelia pertusa.</title>
        <authorList>
            <person name="Herrera S."/>
            <person name="Cordes E."/>
        </authorList>
    </citation>
    <scope>NUCLEOTIDE SEQUENCE</scope>
    <source>
        <strain evidence="8">USNM1676648</strain>
        <tissue evidence="8">Polyp</tissue>
    </source>
</reference>
<dbReference type="InterPro" id="IPR010918">
    <property type="entry name" value="PurM-like_C_dom"/>
</dbReference>
<dbReference type="SUPFAM" id="SSF55326">
    <property type="entry name" value="PurM N-terminal domain-like"/>
    <property type="match status" value="1"/>
</dbReference>
<accession>A0A9W9YNE4</accession>
<dbReference type="EMBL" id="MU827312">
    <property type="protein sequence ID" value="KAJ7360032.1"/>
    <property type="molecule type" value="Genomic_DNA"/>
</dbReference>
<dbReference type="Gene3D" id="3.90.650.10">
    <property type="entry name" value="PurM-like C-terminal domain"/>
    <property type="match status" value="1"/>
</dbReference>
<dbReference type="Pfam" id="PF02769">
    <property type="entry name" value="AIRS_C"/>
    <property type="match status" value="1"/>
</dbReference>
<gene>
    <name evidence="8" type="ORF">OS493_019122</name>
</gene>
<dbReference type="Pfam" id="PF00586">
    <property type="entry name" value="AIRS"/>
    <property type="match status" value="1"/>
</dbReference>
<dbReference type="GO" id="GO:0005737">
    <property type="term" value="C:cytoplasm"/>
    <property type="evidence" value="ECO:0007669"/>
    <property type="project" value="TreeGrafter"/>
</dbReference>
<comment type="caution">
    <text evidence="8">The sequence shown here is derived from an EMBL/GenBank/DDBJ whole genome shotgun (WGS) entry which is preliminary data.</text>
</comment>
<dbReference type="GO" id="GO:0016260">
    <property type="term" value="P:selenocysteine biosynthetic process"/>
    <property type="evidence" value="ECO:0007669"/>
    <property type="project" value="TreeGrafter"/>
</dbReference>
<evidence type="ECO:0000313" key="8">
    <source>
        <dbReference type="EMBL" id="KAJ7360032.1"/>
    </source>
</evidence>
<dbReference type="NCBIfam" id="TIGR00476">
    <property type="entry name" value="selD"/>
    <property type="match status" value="1"/>
</dbReference>
<evidence type="ECO:0000256" key="1">
    <source>
        <dbReference type="ARBA" id="ARBA00022679"/>
    </source>
</evidence>
<keyword evidence="3" id="KW-0418">Kinase</keyword>
<dbReference type="InterPro" id="IPR004536">
    <property type="entry name" value="SPS/SelD"/>
</dbReference>
<evidence type="ECO:0008006" key="10">
    <source>
        <dbReference type="Google" id="ProtNLM"/>
    </source>
</evidence>
<name>A0A9W9YNE4_9CNID</name>
<feature type="domain" description="PurM-like C-terminal" evidence="7">
    <location>
        <begin position="126"/>
        <end position="295"/>
    </location>
</feature>
<dbReference type="PANTHER" id="PTHR10256:SF0">
    <property type="entry name" value="INACTIVE SELENIDE, WATER DIKINASE-LIKE PROTEIN-RELATED"/>
    <property type="match status" value="1"/>
</dbReference>
<keyword evidence="2" id="KW-0547">Nucleotide-binding</keyword>
<dbReference type="Proteomes" id="UP001163046">
    <property type="component" value="Unassembled WGS sequence"/>
</dbReference>
<sequence length="307" mass="33387">MDSCVLPTRHDGISLVQTTDFFYPLVDDPYMQGKIACANVLSDLYAMGVTQCDNMLMLLGVSNQMTLKEREVVTPLVIKGFNDLALEAGTTVNGGQTVLNPWFITGGVASSVVSNKEFIMPENAVVGDVLVLTKPLGTQIAVNAHQWLEDESSKIWDRIKDVVTTEEVERAYQTGMQCMARLNRNAACLMHKYDAHAATDVTGFGILGHASNLANNQKAEVSLVLHTLPILANMVKIYKACGVNFKLLDGFSAETSGGLLICLPHGKAQSYCDELQALDGQPAWIVGEVVHGNREAKMDTDLKIIEV</sequence>
<dbReference type="FunFam" id="3.90.650.10:FF:000010">
    <property type="entry name" value="Selenide, water dikinase"/>
    <property type="match status" value="1"/>
</dbReference>
<evidence type="ECO:0000256" key="3">
    <source>
        <dbReference type="ARBA" id="ARBA00022777"/>
    </source>
</evidence>
<protein>
    <recommendedName>
        <fullName evidence="10">Selenide, water dikinase</fullName>
    </recommendedName>
</protein>
<keyword evidence="4" id="KW-0067">ATP-binding</keyword>
<dbReference type="Gene3D" id="3.30.1330.10">
    <property type="entry name" value="PurM-like, N-terminal domain"/>
    <property type="match status" value="1"/>
</dbReference>
<dbReference type="GO" id="GO:0004756">
    <property type="term" value="F:selenide, water dikinase activity"/>
    <property type="evidence" value="ECO:0007669"/>
    <property type="project" value="TreeGrafter"/>
</dbReference>
<evidence type="ECO:0000256" key="5">
    <source>
        <dbReference type="ARBA" id="ARBA00023266"/>
    </source>
</evidence>
<evidence type="ECO:0000256" key="2">
    <source>
        <dbReference type="ARBA" id="ARBA00022741"/>
    </source>
</evidence>
<keyword evidence="9" id="KW-1185">Reference proteome</keyword>
<evidence type="ECO:0000313" key="9">
    <source>
        <dbReference type="Proteomes" id="UP001163046"/>
    </source>
</evidence>
<keyword evidence="5" id="KW-0711">Selenium</keyword>